<sequence length="95" mass="10880">MIETERLVLRHWRVKDASALYKYASDNRVSELALWPTHTSVKMSHEVIEKVFMPNPYCLAIVLRMMSALAVQSAWLCKLTEQSNRSVSACSQGYC</sequence>
<reference evidence="1" key="1">
    <citation type="submission" date="2019-04" db="EMBL/GenBank/DDBJ databases">
        <title>Microbes associate with the intestines of laboratory mice.</title>
        <authorList>
            <person name="Navarre W."/>
            <person name="Wong E."/>
            <person name="Huang K."/>
            <person name="Tropini C."/>
            <person name="Ng K."/>
            <person name="Yu B."/>
        </authorList>
    </citation>
    <scope>NUCLEOTIDE SEQUENCE</scope>
    <source>
        <strain evidence="1">NM04_E33</strain>
    </source>
</reference>
<proteinExistence type="predicted"/>
<evidence type="ECO:0000313" key="1">
    <source>
        <dbReference type="EMBL" id="TGY78236.1"/>
    </source>
</evidence>
<comment type="caution">
    <text evidence="1">The sequence shown here is derived from an EMBL/GenBank/DDBJ whole genome shotgun (WGS) entry which is preliminary data.</text>
</comment>
<protein>
    <submittedName>
        <fullName evidence="1">N-acetyltransferase</fullName>
    </submittedName>
</protein>
<evidence type="ECO:0000313" key="2">
    <source>
        <dbReference type="Proteomes" id="UP000306319"/>
    </source>
</evidence>
<name>A0AC61RG44_9BACT</name>
<accession>A0AC61RG44</accession>
<keyword evidence="2" id="KW-1185">Reference proteome</keyword>
<organism evidence="1 2">
    <name type="scientific">Lepagella muris</name>
    <dbReference type="NCBI Taxonomy" id="3032870"/>
    <lineage>
        <taxon>Bacteria</taxon>
        <taxon>Pseudomonadati</taxon>
        <taxon>Bacteroidota</taxon>
        <taxon>Bacteroidia</taxon>
        <taxon>Bacteroidales</taxon>
        <taxon>Muribaculaceae</taxon>
        <taxon>Lepagella</taxon>
    </lineage>
</organism>
<dbReference type="Proteomes" id="UP000306319">
    <property type="component" value="Unassembled WGS sequence"/>
</dbReference>
<dbReference type="EMBL" id="SRYB01000015">
    <property type="protein sequence ID" value="TGY78236.1"/>
    <property type="molecule type" value="Genomic_DNA"/>
</dbReference>
<gene>
    <name evidence="1" type="ORF">E5331_11080</name>
</gene>